<comment type="subcellular location">
    <subcellularLocation>
        <location evidence="10">Cytoplasm</location>
    </subcellularLocation>
</comment>
<dbReference type="GO" id="GO:0005829">
    <property type="term" value="C:cytosol"/>
    <property type="evidence" value="ECO:0007669"/>
    <property type="project" value="TreeGrafter"/>
</dbReference>
<keyword evidence="7 10" id="KW-0460">Magnesium</keyword>
<reference evidence="13" key="1">
    <citation type="submission" date="2023-05" db="EMBL/GenBank/DDBJ databases">
        <title>Cataloging the Phylogenetic Diversity of Human Bladder Bacteria.</title>
        <authorList>
            <person name="Du J."/>
        </authorList>
    </citation>
    <scope>NUCLEOTIDE SEQUENCE</scope>
    <source>
        <strain evidence="13">UMB1231</strain>
    </source>
</reference>
<keyword evidence="2 10" id="KW-0963">Cytoplasm</keyword>
<evidence type="ECO:0000313" key="13">
    <source>
        <dbReference type="EMBL" id="MDK7187392.1"/>
    </source>
</evidence>
<keyword evidence="3 10" id="KW-0819">tRNA processing</keyword>
<comment type="caution">
    <text evidence="13">The sequence shown here is derived from an EMBL/GenBank/DDBJ whole genome shotgun (WGS) entry which is preliminary data.</text>
</comment>
<name>A0AAJ1Q6D7_9LACT</name>
<dbReference type="FunFam" id="3.40.50.300:FF:000494">
    <property type="entry name" value="tRNA modification GTPase MnmE"/>
    <property type="match status" value="1"/>
</dbReference>
<feature type="domain" description="TrmE-type G" evidence="12">
    <location>
        <begin position="220"/>
        <end position="379"/>
    </location>
</feature>
<evidence type="ECO:0000256" key="1">
    <source>
        <dbReference type="ARBA" id="ARBA00011043"/>
    </source>
</evidence>
<feature type="binding site" evidence="10">
    <location>
        <position position="84"/>
    </location>
    <ligand>
        <name>(6S)-5-formyl-5,6,7,8-tetrahydrofolate</name>
        <dbReference type="ChEBI" id="CHEBI:57457"/>
    </ligand>
</feature>
<feature type="binding site" evidence="10">
    <location>
        <position position="230"/>
    </location>
    <ligand>
        <name>K(+)</name>
        <dbReference type="ChEBI" id="CHEBI:29103"/>
    </ligand>
</feature>
<dbReference type="Pfam" id="PF01926">
    <property type="entry name" value="MMR_HSR1"/>
    <property type="match status" value="1"/>
</dbReference>
<dbReference type="GO" id="GO:0042802">
    <property type="term" value="F:identical protein binding"/>
    <property type="evidence" value="ECO:0007669"/>
    <property type="project" value="UniProtKB-ARBA"/>
</dbReference>
<dbReference type="EC" id="3.6.-.-" evidence="10"/>
<evidence type="ECO:0000256" key="2">
    <source>
        <dbReference type="ARBA" id="ARBA00022490"/>
    </source>
</evidence>
<comment type="subunit">
    <text evidence="10">Homodimer. Heterotetramer of two MnmE and two MnmG subunits.</text>
</comment>
<dbReference type="GO" id="GO:0003924">
    <property type="term" value="F:GTPase activity"/>
    <property type="evidence" value="ECO:0007669"/>
    <property type="project" value="UniProtKB-UniRule"/>
</dbReference>
<keyword evidence="4 10" id="KW-0479">Metal-binding</keyword>
<evidence type="ECO:0000256" key="5">
    <source>
        <dbReference type="ARBA" id="ARBA00022741"/>
    </source>
</evidence>
<feature type="binding site" evidence="10">
    <location>
        <begin position="230"/>
        <end position="235"/>
    </location>
    <ligand>
        <name>GTP</name>
        <dbReference type="ChEBI" id="CHEBI:37565"/>
    </ligand>
</feature>
<dbReference type="FunFam" id="3.30.1360.120:FF:000003">
    <property type="entry name" value="tRNA modification GTPase MnmE"/>
    <property type="match status" value="1"/>
</dbReference>
<evidence type="ECO:0000256" key="6">
    <source>
        <dbReference type="ARBA" id="ARBA00022801"/>
    </source>
</evidence>
<feature type="binding site" evidence="10">
    <location>
        <position position="234"/>
    </location>
    <ligand>
        <name>Mg(2+)</name>
        <dbReference type="ChEBI" id="CHEBI:18420"/>
    </ligand>
</feature>
<protein>
    <recommendedName>
        <fullName evidence="10">tRNA modification GTPase MnmE</fullName>
        <ecNumber evidence="10">3.6.-.-</ecNumber>
    </recommendedName>
</protein>
<dbReference type="PANTHER" id="PTHR42714:SF2">
    <property type="entry name" value="TRNA MODIFICATION GTPASE GTPBP3, MITOCHONDRIAL"/>
    <property type="match status" value="1"/>
</dbReference>
<accession>A0AAJ1Q6D7</accession>
<dbReference type="InterPro" id="IPR025867">
    <property type="entry name" value="MnmE_helical"/>
</dbReference>
<feature type="binding site" evidence="10">
    <location>
        <begin position="249"/>
        <end position="255"/>
    </location>
    <ligand>
        <name>GTP</name>
        <dbReference type="ChEBI" id="CHEBI:37565"/>
    </ligand>
</feature>
<dbReference type="InterPro" id="IPR018948">
    <property type="entry name" value="GTP-bd_TrmE_N"/>
</dbReference>
<evidence type="ECO:0000256" key="4">
    <source>
        <dbReference type="ARBA" id="ARBA00022723"/>
    </source>
</evidence>
<sequence length="458" mass="50891">MYQLDTIAAISTALGEGAIGIVRMSGPEAIEYANRLFREKDLNQVASHTIHYGHIYREDQSIIDEVMITVLKAPKTYTREDIIEINCHGGLVAVQEVLEACLYQGARLAQPGEFTKRAFLNGRLDLSQAEALMDLIQAKTAKSMSASMSQLSGSLSSKIKHLRNEMLQTLAQVEVTIDYPEYDDVEELSNKALCQTALVVKDEIDKLLNEASNGQLLREGVKTVIVGRPNVGKSSLLNRLTGREKAIVTNIAGTTRDTIEELISIRGIPLLLIDTAGIRDTNEIVEQIGVNKSRQMVNEADLIILMFDQSQALSPMDLELIDLTKDKKRIVLLNKQDLKPVLDIDKLKEALVGTPLIETSLMTDEGIYEMENQIESLFNKGAIESQDVNYLLNTRHTNLLKQAIRSLDAVIEASQMGVPVDLIQIDFTQAWDYLGEITGESVQDELLDKLFSQFCLGK</sequence>
<evidence type="ECO:0000259" key="12">
    <source>
        <dbReference type="PROSITE" id="PS51709"/>
    </source>
</evidence>
<proteinExistence type="inferred from homology"/>
<evidence type="ECO:0000256" key="7">
    <source>
        <dbReference type="ARBA" id="ARBA00022842"/>
    </source>
</evidence>
<dbReference type="GO" id="GO:0030488">
    <property type="term" value="P:tRNA methylation"/>
    <property type="evidence" value="ECO:0007669"/>
    <property type="project" value="TreeGrafter"/>
</dbReference>
<comment type="similarity">
    <text evidence="1 10 11">Belongs to the TRAFAC class TrmE-Era-EngA-EngB-Septin-like GTPase superfamily. TrmE GTPase family.</text>
</comment>
<dbReference type="AlphaFoldDB" id="A0AAJ1Q6D7"/>
<dbReference type="GO" id="GO:0002098">
    <property type="term" value="P:tRNA wobble uridine modification"/>
    <property type="evidence" value="ECO:0007669"/>
    <property type="project" value="TreeGrafter"/>
</dbReference>
<dbReference type="SUPFAM" id="SSF52540">
    <property type="entry name" value="P-loop containing nucleoside triphosphate hydrolases"/>
    <property type="match status" value="1"/>
</dbReference>
<organism evidence="13 14">
    <name type="scientific">Facklamia hominis</name>
    <dbReference type="NCBI Taxonomy" id="178214"/>
    <lineage>
        <taxon>Bacteria</taxon>
        <taxon>Bacillati</taxon>
        <taxon>Bacillota</taxon>
        <taxon>Bacilli</taxon>
        <taxon>Lactobacillales</taxon>
        <taxon>Aerococcaceae</taxon>
        <taxon>Facklamia</taxon>
    </lineage>
</organism>
<evidence type="ECO:0000256" key="8">
    <source>
        <dbReference type="ARBA" id="ARBA00022958"/>
    </source>
</evidence>
<evidence type="ECO:0000256" key="9">
    <source>
        <dbReference type="ARBA" id="ARBA00023134"/>
    </source>
</evidence>
<dbReference type="NCBIfam" id="NF003661">
    <property type="entry name" value="PRK05291.1-3"/>
    <property type="match status" value="1"/>
</dbReference>
<dbReference type="Gene3D" id="3.40.50.300">
    <property type="entry name" value="P-loop containing nucleotide triphosphate hydrolases"/>
    <property type="match status" value="1"/>
</dbReference>
<dbReference type="InterPro" id="IPR027368">
    <property type="entry name" value="MnmE_dom2"/>
</dbReference>
<feature type="binding site" evidence="10">
    <location>
        <position position="251"/>
    </location>
    <ligand>
        <name>K(+)</name>
        <dbReference type="ChEBI" id="CHEBI:29103"/>
    </ligand>
</feature>
<dbReference type="Gene3D" id="3.30.1360.120">
    <property type="entry name" value="Probable tRNA modification gtpase trme, domain 1"/>
    <property type="match status" value="1"/>
</dbReference>
<dbReference type="InterPro" id="IPR027417">
    <property type="entry name" value="P-loop_NTPase"/>
</dbReference>
<evidence type="ECO:0000256" key="11">
    <source>
        <dbReference type="RuleBase" id="RU003313"/>
    </source>
</evidence>
<dbReference type="InterPro" id="IPR005225">
    <property type="entry name" value="Small_GTP-bd"/>
</dbReference>
<dbReference type="Pfam" id="PF10396">
    <property type="entry name" value="TrmE_N"/>
    <property type="match status" value="1"/>
</dbReference>
<feature type="binding site" evidence="10">
    <location>
        <position position="249"/>
    </location>
    <ligand>
        <name>K(+)</name>
        <dbReference type="ChEBI" id="CHEBI:29103"/>
    </ligand>
</feature>
<evidence type="ECO:0000256" key="3">
    <source>
        <dbReference type="ARBA" id="ARBA00022694"/>
    </source>
</evidence>
<evidence type="ECO:0000313" key="14">
    <source>
        <dbReference type="Proteomes" id="UP001229251"/>
    </source>
</evidence>
<dbReference type="InterPro" id="IPR006073">
    <property type="entry name" value="GTP-bd"/>
</dbReference>
<dbReference type="Proteomes" id="UP001229251">
    <property type="component" value="Unassembled WGS sequence"/>
</dbReference>
<evidence type="ECO:0000256" key="10">
    <source>
        <dbReference type="HAMAP-Rule" id="MF_00379"/>
    </source>
</evidence>
<comment type="cofactor">
    <cofactor evidence="10">
        <name>K(+)</name>
        <dbReference type="ChEBI" id="CHEBI:29103"/>
    </cofactor>
    <text evidence="10">Binds 1 potassium ion per subunit.</text>
</comment>
<dbReference type="EMBL" id="JASOOE010000008">
    <property type="protein sequence ID" value="MDK7187392.1"/>
    <property type="molecule type" value="Genomic_DNA"/>
</dbReference>
<dbReference type="NCBIfam" id="TIGR00450">
    <property type="entry name" value="mnmE_trmE_thdF"/>
    <property type="match status" value="1"/>
</dbReference>
<dbReference type="InterPro" id="IPR027266">
    <property type="entry name" value="TrmE/GcvT-like"/>
</dbReference>
<keyword evidence="5 10" id="KW-0547">Nucleotide-binding</keyword>
<gene>
    <name evidence="10 13" type="primary">mnmE</name>
    <name evidence="10" type="synonym">trmE</name>
    <name evidence="13" type="ORF">QP433_05310</name>
</gene>
<dbReference type="Pfam" id="PF12631">
    <property type="entry name" value="MnmE_helical"/>
    <property type="match status" value="1"/>
</dbReference>
<dbReference type="SUPFAM" id="SSF116878">
    <property type="entry name" value="TrmE connector domain"/>
    <property type="match status" value="1"/>
</dbReference>
<keyword evidence="8 10" id="KW-0630">Potassium</keyword>
<dbReference type="InterPro" id="IPR031168">
    <property type="entry name" value="G_TrmE"/>
</dbReference>
<dbReference type="GO" id="GO:0046872">
    <property type="term" value="F:metal ion binding"/>
    <property type="evidence" value="ECO:0007669"/>
    <property type="project" value="UniProtKB-KW"/>
</dbReference>
<feature type="binding site" evidence="10">
    <location>
        <position position="23"/>
    </location>
    <ligand>
        <name>(6S)-5-formyl-5,6,7,8-tetrahydrofolate</name>
        <dbReference type="ChEBI" id="CHEBI:57457"/>
    </ligand>
</feature>
<dbReference type="PROSITE" id="PS51709">
    <property type="entry name" value="G_TRME"/>
    <property type="match status" value="1"/>
</dbReference>
<feature type="binding site" evidence="10">
    <location>
        <position position="254"/>
    </location>
    <ligand>
        <name>K(+)</name>
        <dbReference type="ChEBI" id="CHEBI:29103"/>
    </ligand>
</feature>
<feature type="binding site" evidence="10">
    <location>
        <position position="458"/>
    </location>
    <ligand>
        <name>(6S)-5-formyl-5,6,7,8-tetrahydrofolate</name>
        <dbReference type="ChEBI" id="CHEBI:57457"/>
    </ligand>
</feature>
<comment type="function">
    <text evidence="10">Exhibits a very high intrinsic GTPase hydrolysis rate. Involved in the addition of a carboxymethylaminomethyl (cmnm) group at the wobble position (U34) of certain tRNAs, forming tRNA-cmnm(5)s(2)U34.</text>
</comment>
<dbReference type="GO" id="GO:0005525">
    <property type="term" value="F:GTP binding"/>
    <property type="evidence" value="ECO:0007669"/>
    <property type="project" value="UniProtKB-UniRule"/>
</dbReference>
<feature type="binding site" evidence="10">
    <location>
        <begin position="274"/>
        <end position="277"/>
    </location>
    <ligand>
        <name>GTP</name>
        <dbReference type="ChEBI" id="CHEBI:37565"/>
    </ligand>
</feature>
<feature type="binding site" evidence="10">
    <location>
        <position position="123"/>
    </location>
    <ligand>
        <name>(6S)-5-formyl-5,6,7,8-tetrahydrofolate</name>
        <dbReference type="ChEBI" id="CHEBI:57457"/>
    </ligand>
</feature>
<dbReference type="Gene3D" id="1.20.120.430">
    <property type="entry name" value="tRNA modification GTPase MnmE domain 2"/>
    <property type="match status" value="1"/>
</dbReference>
<comment type="caution">
    <text evidence="10">Lacks conserved residue(s) required for the propagation of feature annotation.</text>
</comment>
<dbReference type="RefSeq" id="WP_083304844.1">
    <property type="nucleotide sequence ID" value="NZ_JASOOE010000008.1"/>
</dbReference>
<dbReference type="HAMAP" id="MF_00379">
    <property type="entry name" value="GTPase_MnmE"/>
    <property type="match status" value="1"/>
</dbReference>
<dbReference type="CDD" id="cd14858">
    <property type="entry name" value="TrmE_N"/>
    <property type="match status" value="1"/>
</dbReference>
<keyword evidence="6 10" id="KW-0378">Hydrolase</keyword>
<keyword evidence="9 10" id="KW-0342">GTP-binding</keyword>
<feature type="binding site" evidence="10">
    <location>
        <position position="255"/>
    </location>
    <ligand>
        <name>Mg(2+)</name>
        <dbReference type="ChEBI" id="CHEBI:18420"/>
    </ligand>
</feature>
<dbReference type="PANTHER" id="PTHR42714">
    <property type="entry name" value="TRNA MODIFICATION GTPASE GTPBP3"/>
    <property type="match status" value="1"/>
</dbReference>
<dbReference type="InterPro" id="IPR004520">
    <property type="entry name" value="GTPase_MnmE"/>
</dbReference>
<dbReference type="CDD" id="cd04164">
    <property type="entry name" value="trmE"/>
    <property type="match status" value="1"/>
</dbReference>
<dbReference type="NCBIfam" id="TIGR00231">
    <property type="entry name" value="small_GTP"/>
    <property type="match status" value="1"/>
</dbReference>